<evidence type="ECO:0000313" key="2">
    <source>
        <dbReference type="EMBL" id="CAC5355715.1"/>
    </source>
</evidence>
<proteinExistence type="predicted"/>
<feature type="region of interest" description="Disordered" evidence="1">
    <location>
        <begin position="76"/>
        <end position="136"/>
    </location>
</feature>
<dbReference type="EMBL" id="CACVKT020000081">
    <property type="protein sequence ID" value="CAC5355715.1"/>
    <property type="molecule type" value="Genomic_DNA"/>
</dbReference>
<dbReference type="Proteomes" id="UP000507470">
    <property type="component" value="Unassembled WGS sequence"/>
</dbReference>
<evidence type="ECO:0000256" key="1">
    <source>
        <dbReference type="SAM" id="MobiDB-lite"/>
    </source>
</evidence>
<accession>A0A6J7ZRL7</accession>
<keyword evidence="3" id="KW-1185">Reference proteome</keyword>
<gene>
    <name evidence="2" type="ORF">MCOR_287</name>
</gene>
<dbReference type="AlphaFoldDB" id="A0A6J7ZRL7"/>
<protein>
    <submittedName>
        <fullName evidence="2">Uncharacterized protein</fullName>
    </submittedName>
</protein>
<feature type="compositionally biased region" description="Basic and acidic residues" evidence="1">
    <location>
        <begin position="94"/>
        <end position="113"/>
    </location>
</feature>
<sequence>MRVRKDLKDHVRFSDDVTRRNMKQITKLRDMECFESVWYHNCGRKAGDDGDKENSRQNKSAKTDSCIEIVEIEKQVSKQRKRHVSDREDEQIFEDAKDKNWRAAEAKHGENYPKKQKRTNLTGDTGPSNSNKLDLDMGDTDILNNSNSNNMGYADLHSNINCSNPNDIGDTDLHPNANNSNKYNAQRAHIHFQTNLLKNQTEQSHINYAKKHSRTNIQTNLLQSQNEQTKNNPEQAVSKDFISLNAKFLKFETFDQYDLNFLDISRDSQYEILHVCISSKDTVVVLNKQIKKYFVDQEVREKERQKELISKRNSRQEEEFKKRELIAKRETRKNEDFKKRERIAKRETRKNEDFKKENLLLKEMLERMKITKNLRQNSRSLKEIILISGRKRDNKSLLLKERLEK</sequence>
<reference evidence="2 3" key="1">
    <citation type="submission" date="2020-06" db="EMBL/GenBank/DDBJ databases">
        <authorList>
            <person name="Li R."/>
            <person name="Bekaert M."/>
        </authorList>
    </citation>
    <scope>NUCLEOTIDE SEQUENCE [LARGE SCALE GENOMIC DNA]</scope>
    <source>
        <strain evidence="3">wild</strain>
    </source>
</reference>
<evidence type="ECO:0000313" key="3">
    <source>
        <dbReference type="Proteomes" id="UP000507470"/>
    </source>
</evidence>
<name>A0A6J7ZRL7_MYTCO</name>
<organism evidence="2 3">
    <name type="scientific">Mytilus coruscus</name>
    <name type="common">Sea mussel</name>
    <dbReference type="NCBI Taxonomy" id="42192"/>
    <lineage>
        <taxon>Eukaryota</taxon>
        <taxon>Metazoa</taxon>
        <taxon>Spiralia</taxon>
        <taxon>Lophotrochozoa</taxon>
        <taxon>Mollusca</taxon>
        <taxon>Bivalvia</taxon>
        <taxon>Autobranchia</taxon>
        <taxon>Pteriomorphia</taxon>
        <taxon>Mytilida</taxon>
        <taxon>Mytiloidea</taxon>
        <taxon>Mytilidae</taxon>
        <taxon>Mytilinae</taxon>
        <taxon>Mytilus</taxon>
    </lineage>
</organism>
<feature type="compositionally biased region" description="Polar residues" evidence="1">
    <location>
        <begin position="119"/>
        <end position="132"/>
    </location>
</feature>